<evidence type="ECO:0000256" key="4">
    <source>
        <dbReference type="ARBA" id="ARBA00022857"/>
    </source>
</evidence>
<protein>
    <recommendedName>
        <fullName evidence="7">Flavin-containing monooxygenase</fullName>
        <ecNumber evidence="7">1.-.-.-</ecNumber>
    </recommendedName>
</protein>
<dbReference type="InterPro" id="IPR050346">
    <property type="entry name" value="FMO-like"/>
</dbReference>
<dbReference type="PRINTS" id="PR00370">
    <property type="entry name" value="FMOXYGENASE"/>
</dbReference>
<evidence type="ECO:0000313" key="9">
    <source>
        <dbReference type="Proteomes" id="UP000467841"/>
    </source>
</evidence>
<evidence type="ECO:0000256" key="5">
    <source>
        <dbReference type="ARBA" id="ARBA00023002"/>
    </source>
</evidence>
<dbReference type="InterPro" id="IPR000960">
    <property type="entry name" value="Flavin_mOase"/>
</dbReference>
<name>A0A6D2J326_9BRAS</name>
<evidence type="ECO:0000313" key="8">
    <source>
        <dbReference type="EMBL" id="CAA7034244.1"/>
    </source>
</evidence>
<comment type="similarity">
    <text evidence="1 7">Belongs to the FMO family.</text>
</comment>
<evidence type="ECO:0000256" key="2">
    <source>
        <dbReference type="ARBA" id="ARBA00022630"/>
    </source>
</evidence>
<dbReference type="FunFam" id="3.50.50.60:FF:000099">
    <property type="entry name" value="Flavin-containing monooxygenase"/>
    <property type="match status" value="1"/>
</dbReference>
<comment type="cofactor">
    <cofactor evidence="7">
        <name>FAD</name>
        <dbReference type="ChEBI" id="CHEBI:57692"/>
    </cofactor>
</comment>
<dbReference type="Proteomes" id="UP000467841">
    <property type="component" value="Unassembled WGS sequence"/>
</dbReference>
<dbReference type="GO" id="GO:0050661">
    <property type="term" value="F:NADP binding"/>
    <property type="evidence" value="ECO:0007669"/>
    <property type="project" value="InterPro"/>
</dbReference>
<dbReference type="EMBL" id="CACVBM020001143">
    <property type="protein sequence ID" value="CAA7034244.1"/>
    <property type="molecule type" value="Genomic_DNA"/>
</dbReference>
<evidence type="ECO:0000256" key="3">
    <source>
        <dbReference type="ARBA" id="ARBA00022827"/>
    </source>
</evidence>
<dbReference type="SUPFAM" id="SSF51905">
    <property type="entry name" value="FAD/NAD(P)-binding domain"/>
    <property type="match status" value="2"/>
</dbReference>
<dbReference type="InterPro" id="IPR036188">
    <property type="entry name" value="FAD/NAD-bd_sf"/>
</dbReference>
<evidence type="ECO:0000256" key="7">
    <source>
        <dbReference type="RuleBase" id="RU361177"/>
    </source>
</evidence>
<dbReference type="GO" id="GO:0050660">
    <property type="term" value="F:flavin adenine dinucleotide binding"/>
    <property type="evidence" value="ECO:0007669"/>
    <property type="project" value="InterPro"/>
</dbReference>
<keyword evidence="4" id="KW-0521">NADP</keyword>
<dbReference type="PANTHER" id="PTHR23023">
    <property type="entry name" value="DIMETHYLANILINE MONOOXYGENASE"/>
    <property type="match status" value="1"/>
</dbReference>
<dbReference type="InterPro" id="IPR020946">
    <property type="entry name" value="Flavin_mOase-like"/>
</dbReference>
<keyword evidence="5 7" id="KW-0560">Oxidoreductase</keyword>
<dbReference type="Pfam" id="PF00743">
    <property type="entry name" value="FMO-like"/>
    <property type="match status" value="2"/>
</dbReference>
<keyword evidence="3 7" id="KW-0274">FAD</keyword>
<evidence type="ECO:0000256" key="6">
    <source>
        <dbReference type="ARBA" id="ARBA00023033"/>
    </source>
</evidence>
<keyword evidence="6 7" id="KW-0503">Monooxygenase</keyword>
<dbReference type="GO" id="GO:0004499">
    <property type="term" value="F:N,N-dimethylaniline monooxygenase activity"/>
    <property type="evidence" value="ECO:0007669"/>
    <property type="project" value="InterPro"/>
</dbReference>
<sequence length="498" mass="56203">MASSSSIKSRHVAVIGAGAAGLVAARELRREGHSVVVFERQKQVGGTWIYTDHVESDQLSVDPTRIVVHSSVYGSLRTNLPRECMGFRDFPFAIRSESIDPRRFPSHPEVLAYLQDFAKEFGIEKLIRFETTVVRVSPAAESDGGEGIGKWRIESTEKEKKIHRDEIYDAVVVCNGHYIEPRLAEIPGISCWPGKEMHSHNYRLPSPFKDQVVVVIGSSASAVDISRDISGFAKEVHVASWSNPADTFIKQNGYTNIWMHSMIERVHEDGSAVFQNGKTVLGDVIMHCTGYKYHFPFLETNGEVTVDDNCVGPLYKHVFPPALAPSLSFVGIPYRVLPFPMFELQSKWISGILSGRETKTMKATFEGLGIPKRFTHCLGIDQFEYYDWLGSQIGCSGTEEWRKEMSLPIFLRKMKHPESYRDEWEDHHLVSQPYQEFSFLSGNALELNTFIASKLLVRVQLAHQPFESFKPESRPIQMVSISNCSKTCKLQLLHSAVM</sequence>
<dbReference type="EC" id="1.-.-.-" evidence="7"/>
<keyword evidence="2 7" id="KW-0285">Flavoprotein</keyword>
<organism evidence="8 9">
    <name type="scientific">Microthlaspi erraticum</name>
    <dbReference type="NCBI Taxonomy" id="1685480"/>
    <lineage>
        <taxon>Eukaryota</taxon>
        <taxon>Viridiplantae</taxon>
        <taxon>Streptophyta</taxon>
        <taxon>Embryophyta</taxon>
        <taxon>Tracheophyta</taxon>
        <taxon>Spermatophyta</taxon>
        <taxon>Magnoliopsida</taxon>
        <taxon>eudicotyledons</taxon>
        <taxon>Gunneridae</taxon>
        <taxon>Pentapetalae</taxon>
        <taxon>rosids</taxon>
        <taxon>malvids</taxon>
        <taxon>Brassicales</taxon>
        <taxon>Brassicaceae</taxon>
        <taxon>Coluteocarpeae</taxon>
        <taxon>Microthlaspi</taxon>
    </lineage>
</organism>
<keyword evidence="9" id="KW-1185">Reference proteome</keyword>
<dbReference type="Gene3D" id="3.50.50.60">
    <property type="entry name" value="FAD/NAD(P)-binding domain"/>
    <property type="match status" value="2"/>
</dbReference>
<accession>A0A6D2J326</accession>
<dbReference type="OrthoDB" id="1050315at2759"/>
<dbReference type="AlphaFoldDB" id="A0A6D2J326"/>
<comment type="caution">
    <text evidence="8">The sequence shown here is derived from an EMBL/GenBank/DDBJ whole genome shotgun (WGS) entry which is preliminary data.</text>
</comment>
<evidence type="ECO:0000256" key="1">
    <source>
        <dbReference type="ARBA" id="ARBA00009183"/>
    </source>
</evidence>
<gene>
    <name evidence="8" type="ORF">MERR_LOCUS21479</name>
</gene>
<proteinExistence type="inferred from homology"/>
<reference evidence="8" key="1">
    <citation type="submission" date="2020-01" db="EMBL/GenBank/DDBJ databases">
        <authorList>
            <person name="Mishra B."/>
        </authorList>
    </citation>
    <scope>NUCLEOTIDE SEQUENCE [LARGE SCALE GENOMIC DNA]</scope>
</reference>